<keyword evidence="4" id="KW-1185">Reference proteome</keyword>
<dbReference type="RefSeq" id="WP_073315190.1">
    <property type="nucleotide sequence ID" value="NZ_FQYP01000002.1"/>
</dbReference>
<dbReference type="InterPro" id="IPR011008">
    <property type="entry name" value="Dimeric_a/b-barrel"/>
</dbReference>
<proteinExistence type="inferred from homology"/>
<dbReference type="STRING" id="570521.SAMN04488508_102421"/>
<dbReference type="Gene3D" id="3.30.70.1060">
    <property type="entry name" value="Dimeric alpha+beta barrel"/>
    <property type="match status" value="1"/>
</dbReference>
<dbReference type="InterPro" id="IPR005545">
    <property type="entry name" value="YCII"/>
</dbReference>
<dbReference type="PANTHER" id="PTHR35174">
    <property type="entry name" value="BLL7171 PROTEIN-RELATED"/>
    <property type="match status" value="1"/>
</dbReference>
<dbReference type="OrthoDB" id="7782105at2"/>
<accession>A0A1M6D3K4</accession>
<evidence type="ECO:0000256" key="1">
    <source>
        <dbReference type="ARBA" id="ARBA00007689"/>
    </source>
</evidence>
<protein>
    <submittedName>
        <fullName evidence="3">Uncharacterized conserved protein</fullName>
    </submittedName>
</protein>
<dbReference type="Pfam" id="PF03795">
    <property type="entry name" value="YCII"/>
    <property type="match status" value="1"/>
</dbReference>
<dbReference type="AlphaFoldDB" id="A0A1M6D3K4"/>
<dbReference type="EMBL" id="FQYP01000002">
    <property type="protein sequence ID" value="SHI67862.1"/>
    <property type="molecule type" value="Genomic_DNA"/>
</dbReference>
<dbReference type="Proteomes" id="UP000184432">
    <property type="component" value="Unassembled WGS sequence"/>
</dbReference>
<evidence type="ECO:0000313" key="3">
    <source>
        <dbReference type="EMBL" id="SHI67862.1"/>
    </source>
</evidence>
<dbReference type="SUPFAM" id="SSF54909">
    <property type="entry name" value="Dimeric alpha+beta barrel"/>
    <property type="match status" value="1"/>
</dbReference>
<sequence>MKEFMFLFRGGDEVWDTKSPEEQQEHMQHWQQWIGEIAEQGKFVSGERLRTQGKTVINKGTSIIDRPLTEGKELVGGYLRIKADSIEEATEMAKGCPGFRWDASGVEVREVWPEH</sequence>
<dbReference type="PANTHER" id="PTHR35174:SF1">
    <property type="entry name" value="BLL0086 PROTEIN"/>
    <property type="match status" value="1"/>
</dbReference>
<comment type="similarity">
    <text evidence="1">Belongs to the YciI family.</text>
</comment>
<feature type="domain" description="YCII-related" evidence="2">
    <location>
        <begin position="21"/>
        <end position="113"/>
    </location>
</feature>
<name>A0A1M6D3K4_9FLAO</name>
<organism evidence="3 4">
    <name type="scientific">Aquimarina spongiae</name>
    <dbReference type="NCBI Taxonomy" id="570521"/>
    <lineage>
        <taxon>Bacteria</taxon>
        <taxon>Pseudomonadati</taxon>
        <taxon>Bacteroidota</taxon>
        <taxon>Flavobacteriia</taxon>
        <taxon>Flavobacteriales</taxon>
        <taxon>Flavobacteriaceae</taxon>
        <taxon>Aquimarina</taxon>
    </lineage>
</organism>
<evidence type="ECO:0000259" key="2">
    <source>
        <dbReference type="Pfam" id="PF03795"/>
    </source>
</evidence>
<evidence type="ECO:0000313" key="4">
    <source>
        <dbReference type="Proteomes" id="UP000184432"/>
    </source>
</evidence>
<reference evidence="4" key="1">
    <citation type="submission" date="2016-11" db="EMBL/GenBank/DDBJ databases">
        <authorList>
            <person name="Varghese N."/>
            <person name="Submissions S."/>
        </authorList>
    </citation>
    <scope>NUCLEOTIDE SEQUENCE [LARGE SCALE GENOMIC DNA]</scope>
    <source>
        <strain evidence="4">DSM 22623</strain>
    </source>
</reference>
<gene>
    <name evidence="3" type="ORF">SAMN04488508_102421</name>
</gene>